<name>A0A221P6H1_9ACTN</name>
<dbReference type="EMBL" id="CP022433">
    <property type="protein sequence ID" value="ASN27375.1"/>
    <property type="molecule type" value="Genomic_DNA"/>
</dbReference>
<evidence type="ECO:0000256" key="1">
    <source>
        <dbReference type="SAM" id="MobiDB-lite"/>
    </source>
</evidence>
<dbReference type="PIRSF" id="PIRSF037228">
    <property type="entry name" value="Lant_mod_RumM"/>
    <property type="match status" value="1"/>
</dbReference>
<feature type="region of interest" description="Disordered" evidence="1">
    <location>
        <begin position="848"/>
        <end position="875"/>
    </location>
</feature>
<dbReference type="Gene3D" id="1.50.10.10">
    <property type="match status" value="1"/>
</dbReference>
<evidence type="ECO:0000259" key="2">
    <source>
        <dbReference type="Pfam" id="PF13575"/>
    </source>
</evidence>
<dbReference type="SMART" id="SM01260">
    <property type="entry name" value="LANC_like"/>
    <property type="match status" value="1"/>
</dbReference>
<reference evidence="3 4" key="1">
    <citation type="submission" date="2017-07" db="EMBL/GenBank/DDBJ databases">
        <title>Genome sequence of Streptomyces pluripotens MUSC 137T.</title>
        <authorList>
            <person name="Ser H.-L."/>
            <person name="Lee L.-H."/>
        </authorList>
    </citation>
    <scope>NUCLEOTIDE SEQUENCE [LARGE SCALE GENOMIC DNA]</scope>
    <source>
        <strain evidence="3 4">MUSC 137</strain>
    </source>
</reference>
<feature type="compositionally biased region" description="Basic and acidic residues" evidence="1">
    <location>
        <begin position="606"/>
        <end position="619"/>
    </location>
</feature>
<dbReference type="KEGG" id="splu:LK06_027645"/>
<organism evidence="3 4">
    <name type="scientific">Streptomyces pluripotens</name>
    <dbReference type="NCBI Taxonomy" id="1355015"/>
    <lineage>
        <taxon>Bacteria</taxon>
        <taxon>Bacillati</taxon>
        <taxon>Actinomycetota</taxon>
        <taxon>Actinomycetes</taxon>
        <taxon>Kitasatosporales</taxon>
        <taxon>Streptomycetaceae</taxon>
        <taxon>Streptomyces</taxon>
    </lineage>
</organism>
<evidence type="ECO:0000313" key="3">
    <source>
        <dbReference type="EMBL" id="ASN27375.1"/>
    </source>
</evidence>
<dbReference type="Pfam" id="PF05147">
    <property type="entry name" value="LANC_like"/>
    <property type="match status" value="1"/>
</dbReference>
<sequence>MVRCVSKQRTALKSAPPPAVAPWAVPRDPAGFLHAVLARVPEEPSPPHPADAGSVRQLAHPFGPFLIAAEALVRRRRPDPGTDLDAVWAGVADGLAERLADLAGRVLVRELREARTAGRLRGRTGPERYLDFLTRLAGRPALTDLFARYPVLPGLLAREAHGTARALSELLDRLRRDRTALDSVLLPGACTARLTAVDLGAGDRHGGGRSVAVLRFADGRRLVYKPRPLGLHQCWNGLLDWLRSALPDLAPRGVAVLPRGEYGWAEFVAPTPCADEAEVGLFYRRQGALLALCHAIDATDLHAENLIACGGHPVVIDVETLFHPAWQPCTDVGDDPATAALDDSVARTGLLPWVMSTEAGDVDVSAFGGGGPDAVPLSVRDWAGLGTDTLRLEPRPAPAPGGANRPTLHGVAVDPLDHGGDLRAGFARGYEAVLARAGELTRPGGVLARFAGQPTRVVMRPSHVYATMLAESVAPERLASREAHAAAFAALTEETGLTHLRDLAPYERADLLDGDLPLFTGRTDSTCLTTSRGRPLPFTPAATGLDTARAKITRMSPDGLRGQDWLIAATLATKRGGAARFGEPTGAASSEGAAATGARGSRSRGAGRDGAAREPVEDRAESLELARRLGDDLVAGAEHNAARTNWIGLETLDDGGSWTVAQLGGGLADGYTGTALFLAQLAALTGNEQYGVVAAHAARALPSLVTALSRYPVLAREVGPGGFFGLGGICYGLVRLAGLLDDATLRGALEPALTALAASAGGAGAGVGADSSLDIALGVGSGLAGGLAALHAVHAETGDPEAARLAEVFAARLAEAAGAGQAGTGSGFLGGSAGVWWAAGLREGDGMRPGRGRGASSCDGPGAPPAAFTRPGGDLDEWAADGADTGWCRGLAGAVLARGGEAGGEPLVRRFIEAVADRPPLADQSLCHGELGVIEALIELERAGRTDVRPLRAAAGRRLADAIHRHGARCGTPDRVPTPGLLHGTAGIGYGLLRLHSPQQVPSVLLLRPGRPQ</sequence>
<dbReference type="Proteomes" id="UP000031501">
    <property type="component" value="Chromosome"/>
</dbReference>
<dbReference type="STRING" id="1355015.LK06_027645"/>
<evidence type="ECO:0000313" key="4">
    <source>
        <dbReference type="Proteomes" id="UP000031501"/>
    </source>
</evidence>
<keyword evidence="4" id="KW-1185">Reference proteome</keyword>
<dbReference type="GO" id="GO:0031179">
    <property type="term" value="P:peptide modification"/>
    <property type="evidence" value="ECO:0007669"/>
    <property type="project" value="InterPro"/>
</dbReference>
<dbReference type="InterPro" id="IPR012341">
    <property type="entry name" value="6hp_glycosidase-like_sf"/>
</dbReference>
<proteinExistence type="predicted"/>
<feature type="compositionally biased region" description="Low complexity" evidence="1">
    <location>
        <begin position="586"/>
        <end position="604"/>
    </location>
</feature>
<dbReference type="InterPro" id="IPR025410">
    <property type="entry name" value="Lant_dehyd"/>
</dbReference>
<dbReference type="PRINTS" id="PR01955">
    <property type="entry name" value="LANCFRANKIA"/>
</dbReference>
<dbReference type="SUPFAM" id="SSF158745">
    <property type="entry name" value="LanC-like"/>
    <property type="match status" value="2"/>
</dbReference>
<dbReference type="InterPro" id="IPR007822">
    <property type="entry name" value="LANC-like"/>
</dbReference>
<gene>
    <name evidence="3" type="ORF">LK07_28815</name>
</gene>
<dbReference type="CDD" id="cd04792">
    <property type="entry name" value="LanM-like"/>
    <property type="match status" value="1"/>
</dbReference>
<accession>A0A221P6H1</accession>
<feature type="domain" description="Lantibiotic biosynthesis protein dehydration" evidence="2">
    <location>
        <begin position="149"/>
        <end position="520"/>
    </location>
</feature>
<dbReference type="NCBIfam" id="TIGR03897">
    <property type="entry name" value="lanti_2_LanM"/>
    <property type="match status" value="1"/>
</dbReference>
<dbReference type="AlphaFoldDB" id="A0A221P6H1"/>
<dbReference type="Gene3D" id="1.50.10.20">
    <property type="match status" value="1"/>
</dbReference>
<dbReference type="Pfam" id="PF13575">
    <property type="entry name" value="DUF4135"/>
    <property type="match status" value="1"/>
</dbReference>
<feature type="region of interest" description="Disordered" evidence="1">
    <location>
        <begin position="578"/>
        <end position="619"/>
    </location>
</feature>
<dbReference type="InterPro" id="IPR017146">
    <property type="entry name" value="Lanti_2_LanM"/>
</dbReference>
<dbReference type="GO" id="GO:0005975">
    <property type="term" value="P:carbohydrate metabolic process"/>
    <property type="evidence" value="ECO:0007669"/>
    <property type="project" value="InterPro"/>
</dbReference>
<protein>
    <submittedName>
        <fullName evidence="3">Type 2 lantipeptide synthetase LanM</fullName>
    </submittedName>
</protein>